<dbReference type="PANTHER" id="PTHR43017">
    <property type="entry name" value="GALACTOSIDE O-ACETYLTRANSFERASE"/>
    <property type="match status" value="1"/>
</dbReference>
<dbReference type="Gene3D" id="2.160.10.10">
    <property type="entry name" value="Hexapeptide repeat proteins"/>
    <property type="match status" value="1"/>
</dbReference>
<dbReference type="AlphaFoldDB" id="A0AAX2J4G8"/>
<dbReference type="EC" id="2.3.1.-" evidence="1"/>
<dbReference type="SUPFAM" id="SSF51161">
    <property type="entry name" value="Trimeric LpxA-like enzymes"/>
    <property type="match status" value="1"/>
</dbReference>
<dbReference type="RefSeq" id="WP_003786781.1">
    <property type="nucleotide sequence ID" value="NZ_CP050135.1"/>
</dbReference>
<proteinExistence type="inferred from homology"/>
<dbReference type="InterPro" id="IPR011004">
    <property type="entry name" value="Trimer_LpxA-like_sf"/>
</dbReference>
<dbReference type="Proteomes" id="UP000248598">
    <property type="component" value="Chromosome 1"/>
</dbReference>
<organism evidence="2 3">
    <name type="scientific">Kingella kingae</name>
    <dbReference type="NCBI Taxonomy" id="504"/>
    <lineage>
        <taxon>Bacteria</taxon>
        <taxon>Pseudomonadati</taxon>
        <taxon>Pseudomonadota</taxon>
        <taxon>Betaproteobacteria</taxon>
        <taxon>Neisseriales</taxon>
        <taxon>Neisseriaceae</taxon>
        <taxon>Kingella</taxon>
    </lineage>
</organism>
<dbReference type="EMBL" id="LS483426">
    <property type="protein sequence ID" value="SQH25349.1"/>
    <property type="molecule type" value="Genomic_DNA"/>
</dbReference>
<dbReference type="GO" id="GO:0008870">
    <property type="term" value="F:galactoside O-acetyltransferase activity"/>
    <property type="evidence" value="ECO:0007669"/>
    <property type="project" value="TreeGrafter"/>
</dbReference>
<dbReference type="PANTHER" id="PTHR43017:SF1">
    <property type="entry name" value="ACETYLTRANSFERASE YJL218W-RELATED"/>
    <property type="match status" value="1"/>
</dbReference>
<protein>
    <recommendedName>
        <fullName evidence="1">Acetyltransferase</fullName>
        <ecNumber evidence="1">2.3.1.-</ecNumber>
    </recommendedName>
</protein>
<dbReference type="GeneID" id="93262824"/>
<keyword evidence="1 2" id="KW-0012">Acyltransferase</keyword>
<dbReference type="Pfam" id="PF00132">
    <property type="entry name" value="Hexapep"/>
    <property type="match status" value="1"/>
</dbReference>
<keyword evidence="1 2" id="KW-0808">Transferase</keyword>
<evidence type="ECO:0000313" key="3">
    <source>
        <dbReference type="Proteomes" id="UP000248598"/>
    </source>
</evidence>
<name>A0AAX2J4G8_KINKI</name>
<reference evidence="2 3" key="1">
    <citation type="submission" date="2018-06" db="EMBL/GenBank/DDBJ databases">
        <authorList>
            <consortium name="Pathogen Informatics"/>
            <person name="Doyle S."/>
        </authorList>
    </citation>
    <scope>NUCLEOTIDE SEQUENCE [LARGE SCALE GENOMIC DNA]</scope>
    <source>
        <strain evidence="2 3">NCTC10529</strain>
    </source>
</reference>
<evidence type="ECO:0000313" key="2">
    <source>
        <dbReference type="EMBL" id="SQH25349.1"/>
    </source>
</evidence>
<dbReference type="InterPro" id="IPR001451">
    <property type="entry name" value="Hexapep"/>
</dbReference>
<evidence type="ECO:0000256" key="1">
    <source>
        <dbReference type="RuleBase" id="RU367021"/>
    </source>
</evidence>
<gene>
    <name evidence="2" type="primary">maa</name>
    <name evidence="2" type="ORF">NCTC10529_01546</name>
</gene>
<comment type="similarity">
    <text evidence="1">Belongs to the transferase hexapeptide repeat family.</text>
</comment>
<sequence>MLQFAPILSIQPTLLAPNVKIFTAAHPLNAEERLNGGESGQPVTIGDNCWIGGGAIINPNVTLGNNVVVASGVVVTKSFGDNVLISGCPTRVIKELK</sequence>
<accession>A0AAX2J4G8</accession>
<dbReference type="InterPro" id="IPR039369">
    <property type="entry name" value="LacA-like"/>
</dbReference>